<protein>
    <submittedName>
        <fullName evidence="2">Uncharacterized protein</fullName>
    </submittedName>
</protein>
<gene>
    <name evidence="2" type="primary">PARPA_08395.1 scaffold 32947</name>
</gene>
<evidence type="ECO:0000313" key="2">
    <source>
        <dbReference type="EMBL" id="CEP14227.1"/>
    </source>
</evidence>
<name>A0A0B7NFB8_9FUNG</name>
<reference evidence="2 3" key="1">
    <citation type="submission" date="2014-09" db="EMBL/GenBank/DDBJ databases">
        <authorList>
            <person name="Ellenberger Sabrina"/>
        </authorList>
    </citation>
    <scope>NUCLEOTIDE SEQUENCE [LARGE SCALE GENOMIC DNA]</scope>
    <source>
        <strain evidence="2 3">CBS 412.66</strain>
    </source>
</reference>
<feature type="region of interest" description="Disordered" evidence="1">
    <location>
        <begin position="1"/>
        <end position="26"/>
    </location>
</feature>
<proteinExistence type="predicted"/>
<evidence type="ECO:0000256" key="1">
    <source>
        <dbReference type="SAM" id="MobiDB-lite"/>
    </source>
</evidence>
<feature type="region of interest" description="Disordered" evidence="1">
    <location>
        <begin position="46"/>
        <end position="68"/>
    </location>
</feature>
<sequence length="68" mass="7522">MSVNQQPAHYALNAQQSKRRSETARSRAYPVRLFASTLDARDESPLAPLPAIETEMEPTTLPLLASRA</sequence>
<evidence type="ECO:0000313" key="3">
    <source>
        <dbReference type="Proteomes" id="UP000054107"/>
    </source>
</evidence>
<keyword evidence="3" id="KW-1185">Reference proteome</keyword>
<dbReference type="AlphaFoldDB" id="A0A0B7NFB8"/>
<accession>A0A0B7NFB8</accession>
<dbReference type="EMBL" id="LN731097">
    <property type="protein sequence ID" value="CEP14227.1"/>
    <property type="molecule type" value="Genomic_DNA"/>
</dbReference>
<organism evidence="2 3">
    <name type="scientific">Parasitella parasitica</name>
    <dbReference type="NCBI Taxonomy" id="35722"/>
    <lineage>
        <taxon>Eukaryota</taxon>
        <taxon>Fungi</taxon>
        <taxon>Fungi incertae sedis</taxon>
        <taxon>Mucoromycota</taxon>
        <taxon>Mucoromycotina</taxon>
        <taxon>Mucoromycetes</taxon>
        <taxon>Mucorales</taxon>
        <taxon>Mucorineae</taxon>
        <taxon>Mucoraceae</taxon>
        <taxon>Parasitella</taxon>
    </lineage>
</organism>
<dbReference type="Proteomes" id="UP000054107">
    <property type="component" value="Unassembled WGS sequence"/>
</dbReference>